<evidence type="ECO:0000256" key="3">
    <source>
        <dbReference type="ARBA" id="ARBA00022737"/>
    </source>
</evidence>
<name>A0A814V4D5_9BILA</name>
<feature type="transmembrane region" description="Helical" evidence="9">
    <location>
        <begin position="857"/>
        <end position="873"/>
    </location>
</feature>
<evidence type="ECO:0000256" key="1">
    <source>
        <dbReference type="ARBA" id="ARBA00022448"/>
    </source>
</evidence>
<dbReference type="InterPro" id="IPR052076">
    <property type="entry name" value="TRP_cation_channel"/>
</dbReference>
<evidence type="ECO:0000256" key="9">
    <source>
        <dbReference type="SAM" id="Phobius"/>
    </source>
</evidence>
<evidence type="ECO:0000256" key="8">
    <source>
        <dbReference type="PROSITE-ProRule" id="PRU00023"/>
    </source>
</evidence>
<keyword evidence="9" id="KW-0812">Transmembrane</keyword>
<dbReference type="PROSITE" id="PS50181">
    <property type="entry name" value="FBOX"/>
    <property type="match status" value="1"/>
</dbReference>
<organism evidence="11 12">
    <name type="scientific">Adineta steineri</name>
    <dbReference type="NCBI Taxonomy" id="433720"/>
    <lineage>
        <taxon>Eukaryota</taxon>
        <taxon>Metazoa</taxon>
        <taxon>Spiralia</taxon>
        <taxon>Gnathifera</taxon>
        <taxon>Rotifera</taxon>
        <taxon>Eurotatoria</taxon>
        <taxon>Bdelloidea</taxon>
        <taxon>Adinetida</taxon>
        <taxon>Adinetidae</taxon>
        <taxon>Adineta</taxon>
    </lineage>
</organism>
<dbReference type="InterPro" id="IPR001810">
    <property type="entry name" value="F-box_dom"/>
</dbReference>
<feature type="transmembrane region" description="Helical" evidence="9">
    <location>
        <begin position="827"/>
        <end position="851"/>
    </location>
</feature>
<evidence type="ECO:0000256" key="5">
    <source>
        <dbReference type="ARBA" id="ARBA00023065"/>
    </source>
</evidence>
<dbReference type="EMBL" id="CAJNOG010000342">
    <property type="protein sequence ID" value="CAF1186145.1"/>
    <property type="molecule type" value="Genomic_DNA"/>
</dbReference>
<keyword evidence="9" id="KW-0472">Membrane</keyword>
<keyword evidence="2" id="KW-0716">Sensory transduction</keyword>
<evidence type="ECO:0000259" key="10">
    <source>
        <dbReference type="PROSITE" id="PS50181"/>
    </source>
</evidence>
<dbReference type="PROSITE" id="PS50088">
    <property type="entry name" value="ANK_REPEAT"/>
    <property type="match status" value="2"/>
</dbReference>
<dbReference type="Proteomes" id="UP000663845">
    <property type="component" value="Unassembled WGS sequence"/>
</dbReference>
<keyword evidence="7" id="KW-0407">Ion channel</keyword>
<keyword evidence="3" id="KW-0677">Repeat</keyword>
<comment type="caution">
    <text evidence="11">The sequence shown here is derived from an EMBL/GenBank/DDBJ whole genome shotgun (WGS) entry which is preliminary data.</text>
</comment>
<evidence type="ECO:0000256" key="6">
    <source>
        <dbReference type="ARBA" id="ARBA00023180"/>
    </source>
</evidence>
<sequence length="1579" mass="185790">MKIISTLIQMTPIAPFNSNEDNVHIINPRAGNRSRKSDLFDELIGIIRTPETNVFDWPKFEKKLNEYLNDRYAHFAHLTQRKRKFFQQCDKNLLHPIHHAVLNNNQFMFQELFEKFHCDINIRTFDYDTILILVAQAESIWKSSTENSASPSTNESNVPEFVEYLLTKVYRGNMKAIDARDDENRTALHHAILYGRWDYMKRLIKLGADVEVKTMLKATVLHFICLRAENDAHCCKMLAFLFEKRQSLDKEFLLQKNTDGLTAAKDTCKYLLHFAAKFNNNRKVFVEANDSENNRELDKISHTINTEYCIDAWGRISAEGYTPVHIAAHYGNNAFIKYAIENVKNWREYICQPTQNSRKMNVLHICVEQSESTSSPVENEKGKTIIMYRHSKYLEIFTTILKRDSMYFKKLLQAGDSDKNTPLHIAARMKNEEIFEYLLKRGRELKISSSKGKEENNIYGVTEPRNWLGQTPLFECAKYNRKSFMEKLLSEQPNSIKWTKILDQLKDQNQRTCLHIACYNGSLDIVKYLITVHQISSNPYASARQTPLYEACEGGFVDVVRYLLDYTDANPTIRTAKGYNCLDIAIARHHHEIVKRLLEYPEWRTLMESVQYEDSDVPITPMRRLIISMPEIAYELIDKHFTTIIGDADQPKHLIKYDYTFIDDHYNICDWQFDDRVDKPGSKLSKWYKSILTKVNVPDRRHPYTPIAYKLLRNHPLMLMSQCNQEKLITHPLCLALRIAKFRRFSRWILLLSFLSYIMFMALYTTVVLQTIHPQHYYDLYNSSGNTSGQNIEWDYGFNSDVCRRVGIYLIESGNTDARKTANQERYLLMLDVLLIIFVIKNGIFILASFPRFIRKIAYYTEALALVLVYVCIRDDNSWQKSLNFRCPIQWELGSIGLLLSWLVFLSYMRYIPWMDIGLYVVMLNVILLKFLRAIPLLMVLFCGFGFTYYMLLQYQTVYGTPFEAMFRTALSLFDLGYESRLYNPPTGVMYYPVVYFVFILTQIILTILMTNMLIDKISSRMKFEQLPNEIFIECFQYLNAPDIFYSFDRLNYRFYILIRNIHLHLNFEQVRKPLFNEFCQIIRINPKIKRNIIYLKLSNIDTCKQIESFFSLFPLNEFIHLRSLSFINLGYDGIEQVSSMLTLLPDLYRFYAPGWRIEAQTISKSKIQVLTLGNYLPTSIYGTSSVTSLRIYLCTLSELLTLLNYTSMLKYIKIDMCSDYDMKSDISKICAVHLKQLHLNYSSTSFERFELLLKCVPNLKIFSICDDNADNMIDADRWQHLIKFSLPLLRIFNFSFSCHYSESYDKILIKLSPFQTDFWHQHNWYINYVIDDGRASVYTVPYTPTHYTLTSTMKKYNSSSTHGLNEFDNIKSLSLFSNAIIDDSSWYFRNVQSLSLASSRYPRDRRDEDDEYELKIEHLKKMINLSNITELEITKKCVIKSELLFEILKQMSNISSLILKKQITSSFYTHHELRELLNKKIKKLDFTYPSWEHYIVIQDLDWFCKTFSNVEELQCDIDNVDDVLLILTKCSKLSKIKIKCVTKRIYTWFQNNALTSNVYINYEPKYFESNDNTPYNSD</sequence>
<dbReference type="SMART" id="SM00248">
    <property type="entry name" value="ANK"/>
    <property type="match status" value="8"/>
</dbReference>
<keyword evidence="1" id="KW-0813">Transport</keyword>
<protein>
    <recommendedName>
        <fullName evidence="10">F-box domain-containing protein</fullName>
    </recommendedName>
</protein>
<dbReference type="Pfam" id="PF13606">
    <property type="entry name" value="Ank_3"/>
    <property type="match status" value="1"/>
</dbReference>
<dbReference type="Pfam" id="PF12796">
    <property type="entry name" value="Ank_2"/>
    <property type="match status" value="2"/>
</dbReference>
<dbReference type="PROSITE" id="PS50297">
    <property type="entry name" value="ANK_REP_REGION"/>
    <property type="match status" value="2"/>
</dbReference>
<dbReference type="Gene3D" id="1.25.40.20">
    <property type="entry name" value="Ankyrin repeat-containing domain"/>
    <property type="match status" value="3"/>
</dbReference>
<evidence type="ECO:0000256" key="4">
    <source>
        <dbReference type="ARBA" id="ARBA00023043"/>
    </source>
</evidence>
<keyword evidence="6" id="KW-0325">Glycoprotein</keyword>
<accession>A0A814V4D5</accession>
<dbReference type="InterPro" id="IPR002110">
    <property type="entry name" value="Ankyrin_rpt"/>
</dbReference>
<evidence type="ECO:0000256" key="2">
    <source>
        <dbReference type="ARBA" id="ARBA00022606"/>
    </source>
</evidence>
<keyword evidence="5" id="KW-0406">Ion transport</keyword>
<evidence type="ECO:0000313" key="11">
    <source>
        <dbReference type="EMBL" id="CAF1186145.1"/>
    </source>
</evidence>
<dbReference type="SUPFAM" id="SSF48403">
    <property type="entry name" value="Ankyrin repeat"/>
    <property type="match status" value="2"/>
</dbReference>
<dbReference type="SUPFAM" id="SSF52047">
    <property type="entry name" value="RNI-like"/>
    <property type="match status" value="1"/>
</dbReference>
<evidence type="ECO:0000256" key="7">
    <source>
        <dbReference type="ARBA" id="ARBA00023303"/>
    </source>
</evidence>
<feature type="transmembrane region" description="Helical" evidence="9">
    <location>
        <begin position="885"/>
        <end position="905"/>
    </location>
</feature>
<keyword evidence="9" id="KW-1133">Transmembrane helix</keyword>
<reference evidence="11" key="1">
    <citation type="submission" date="2021-02" db="EMBL/GenBank/DDBJ databases">
        <authorList>
            <person name="Nowell W R."/>
        </authorList>
    </citation>
    <scope>NUCLEOTIDE SEQUENCE</scope>
</reference>
<dbReference type="GO" id="GO:1902495">
    <property type="term" value="C:transmembrane transporter complex"/>
    <property type="evidence" value="ECO:0007669"/>
    <property type="project" value="TreeGrafter"/>
</dbReference>
<feature type="transmembrane region" description="Helical" evidence="9">
    <location>
        <begin position="935"/>
        <end position="953"/>
    </location>
</feature>
<dbReference type="Pfam" id="PF00023">
    <property type="entry name" value="Ank"/>
    <property type="match status" value="1"/>
</dbReference>
<feature type="transmembrane region" description="Helical" evidence="9">
    <location>
        <begin position="990"/>
        <end position="1015"/>
    </location>
</feature>
<dbReference type="GO" id="GO:0034220">
    <property type="term" value="P:monoatomic ion transmembrane transport"/>
    <property type="evidence" value="ECO:0007669"/>
    <property type="project" value="UniProtKB-KW"/>
</dbReference>
<dbReference type="PANTHER" id="PTHR47143:SF1">
    <property type="entry name" value="ION_TRANS DOMAIN-CONTAINING PROTEIN"/>
    <property type="match status" value="1"/>
</dbReference>
<feature type="transmembrane region" description="Helical" evidence="9">
    <location>
        <begin position="748"/>
        <end position="769"/>
    </location>
</feature>
<keyword evidence="4 8" id="KW-0040">ANK repeat</keyword>
<dbReference type="PANTHER" id="PTHR47143">
    <property type="entry name" value="TRANSIENT RECEPTOR POTENTIAL CATION CHANNEL PROTEIN PAINLESS"/>
    <property type="match status" value="1"/>
</dbReference>
<feature type="domain" description="F-box" evidence="10">
    <location>
        <begin position="1021"/>
        <end position="1071"/>
    </location>
</feature>
<dbReference type="GO" id="GO:0022857">
    <property type="term" value="F:transmembrane transporter activity"/>
    <property type="evidence" value="ECO:0007669"/>
    <property type="project" value="TreeGrafter"/>
</dbReference>
<feature type="repeat" description="ANK" evidence="8">
    <location>
        <begin position="418"/>
        <end position="450"/>
    </location>
</feature>
<proteinExistence type="predicted"/>
<gene>
    <name evidence="11" type="ORF">JYZ213_LOCUS26066</name>
</gene>
<evidence type="ECO:0000313" key="12">
    <source>
        <dbReference type="Proteomes" id="UP000663845"/>
    </source>
</evidence>
<feature type="repeat" description="ANK" evidence="8">
    <location>
        <begin position="183"/>
        <end position="215"/>
    </location>
</feature>
<dbReference type="InterPro" id="IPR036770">
    <property type="entry name" value="Ankyrin_rpt-contain_sf"/>
</dbReference>